<evidence type="ECO:0000313" key="3">
    <source>
        <dbReference type="Proteomes" id="UP000623307"/>
    </source>
</evidence>
<dbReference type="EMBL" id="CP069812">
    <property type="protein sequence ID" value="QRQ93177.1"/>
    <property type="molecule type" value="Genomic_DNA"/>
</dbReference>
<keyword evidence="1" id="KW-0812">Transmembrane</keyword>
<accession>A0ABX7HS47</accession>
<sequence length="253" mass="28172">MDALFGLGGMVGLYIWAWRRLVNAAVAKGRSRWLGHGLGLCLGSLPSIFFVVAIAVTFPAAGHRQGTSTELSVLWIICAISIAMMWHFTRSPAPHGTAMPSPADLPSSARPLKAILARLKQSLVDVTGDVRKQGAAKLSPVEAERRTFEKWGKAAQAGSVSASVHVTTTWSREHRTEIRDEIEFEYRDFEGAPSKRRVIVTEMAQEHFEGYCLLRKATRTFRYDRVDGLITRMDTGELLSCNEWRDQAEELAR</sequence>
<evidence type="ECO:0008006" key="4">
    <source>
        <dbReference type="Google" id="ProtNLM"/>
    </source>
</evidence>
<evidence type="ECO:0000256" key="1">
    <source>
        <dbReference type="SAM" id="Phobius"/>
    </source>
</evidence>
<gene>
    <name evidence="2" type="ORF">JTE92_24090</name>
</gene>
<feature type="transmembrane region" description="Helical" evidence="1">
    <location>
        <begin position="34"/>
        <end position="59"/>
    </location>
</feature>
<feature type="transmembrane region" description="Helical" evidence="1">
    <location>
        <begin position="71"/>
        <end position="89"/>
    </location>
</feature>
<dbReference type="GeneID" id="303492647"/>
<keyword evidence="3" id="KW-1185">Reference proteome</keyword>
<dbReference type="RefSeq" id="WP_157096917.1">
    <property type="nucleotide sequence ID" value="NZ_CP069810.1"/>
</dbReference>
<dbReference type="Proteomes" id="UP000623307">
    <property type="component" value="Chromosome 2"/>
</dbReference>
<evidence type="ECO:0000313" key="2">
    <source>
        <dbReference type="EMBL" id="QRQ93177.1"/>
    </source>
</evidence>
<proteinExistence type="predicted"/>
<name>A0ABX7HS47_9BURK</name>
<organism evidence="2 3">
    <name type="scientific">Cupriavidus oxalaticus</name>
    <dbReference type="NCBI Taxonomy" id="96344"/>
    <lineage>
        <taxon>Bacteria</taxon>
        <taxon>Pseudomonadati</taxon>
        <taxon>Pseudomonadota</taxon>
        <taxon>Betaproteobacteria</taxon>
        <taxon>Burkholderiales</taxon>
        <taxon>Burkholderiaceae</taxon>
        <taxon>Cupriavidus</taxon>
    </lineage>
</organism>
<keyword evidence="1" id="KW-1133">Transmembrane helix</keyword>
<keyword evidence="1" id="KW-0472">Membrane</keyword>
<protein>
    <recommendedName>
        <fullName evidence="4">WYL domain-containing protein</fullName>
    </recommendedName>
</protein>
<reference evidence="2 3" key="1">
    <citation type="submission" date="2021-02" db="EMBL/GenBank/DDBJ databases">
        <title>Complete Genome Sequence of Cupriavidus oxalaticus Strain Ox1, a Soil Oxalate-Degrading Species.</title>
        <authorList>
            <person name="Palmieri F."/>
            <person name="Udriet P."/>
            <person name="Deuasquier M."/>
            <person name="Beaudoing E."/>
            <person name="Johnson S.L."/>
            <person name="Davenport K.W."/>
            <person name="Chain P.S."/>
            <person name="Bindschedler S."/>
            <person name="Junier P."/>
        </authorList>
    </citation>
    <scope>NUCLEOTIDE SEQUENCE [LARGE SCALE GENOMIC DNA]</scope>
    <source>
        <strain evidence="2 3">Ox1</strain>
    </source>
</reference>